<dbReference type="Proteomes" id="UP000007490">
    <property type="component" value="Chromosome"/>
</dbReference>
<reference evidence="2 3" key="2">
    <citation type="journal article" date="2014" name="Int. J. Syst. Evol. Microbiol.">
        <title>Methanobacterium paludis sp. nov. and a novel strain of Methanobacterium lacus isolated from northern peatlands.</title>
        <authorList>
            <person name="Cadillo-Quiroz H."/>
            <person name="Brauer S.L."/>
            <person name="Goodson N."/>
            <person name="Yavitt J.B."/>
            <person name="Zinder S.H."/>
        </authorList>
    </citation>
    <scope>NUCLEOTIDE SEQUENCE [LARGE SCALE GENOMIC DNA]</scope>
    <source>
        <strain evidence="2 3">AL-21</strain>
    </source>
</reference>
<evidence type="ECO:0000313" key="3">
    <source>
        <dbReference type="Proteomes" id="UP000007490"/>
    </source>
</evidence>
<proteinExistence type="predicted"/>
<dbReference type="AlphaFoldDB" id="F0T620"/>
<sequence>MSNAMGVIVAYGTSHLTSNQQITELIIILITLLIIILLIRRYDKKITIETK</sequence>
<dbReference type="KEGG" id="mel:Metbo_2313"/>
<dbReference type="EMBL" id="CP002551">
    <property type="protein sequence ID" value="ADZ10527.1"/>
    <property type="molecule type" value="Genomic_DNA"/>
</dbReference>
<dbReference type="HOGENOM" id="CLU_3094108_0_0_2"/>
<keyword evidence="1" id="KW-0812">Transmembrane</keyword>
<keyword evidence="1" id="KW-0472">Membrane</keyword>
<reference evidence="3" key="1">
    <citation type="submission" date="2011-02" db="EMBL/GenBank/DDBJ databases">
        <title>Complete sequence of Methanobacterium sp. AL-21.</title>
        <authorList>
            <consortium name="US DOE Joint Genome Institute"/>
            <person name="Lucas S."/>
            <person name="Copeland A."/>
            <person name="Lapidus A."/>
            <person name="Cheng J.-F."/>
            <person name="Goodwin L."/>
            <person name="Pitluck S."/>
            <person name="Chertkov O."/>
            <person name="Detter J.C."/>
            <person name="Han C."/>
            <person name="Tapia R."/>
            <person name="Land M."/>
            <person name="Hauser L."/>
            <person name="Kyrpides N."/>
            <person name="Ivanova N."/>
            <person name="Mikhailova N."/>
            <person name="Pagani I."/>
            <person name="Cadillo-Quiroz H."/>
            <person name="Imachi H."/>
            <person name="Zinder S."/>
            <person name="Liu W."/>
            <person name="Woyke T."/>
        </authorList>
    </citation>
    <scope>NUCLEOTIDE SEQUENCE [LARGE SCALE GENOMIC DNA]</scope>
    <source>
        <strain evidence="3">AL-21</strain>
    </source>
</reference>
<evidence type="ECO:0000313" key="2">
    <source>
        <dbReference type="EMBL" id="ADZ10527.1"/>
    </source>
</evidence>
<dbReference type="STRING" id="877455.Metbo_2313"/>
<accession>F0T620</accession>
<keyword evidence="3" id="KW-1185">Reference proteome</keyword>
<protein>
    <submittedName>
        <fullName evidence="2">Uncharacterized protein</fullName>
    </submittedName>
</protein>
<evidence type="ECO:0000256" key="1">
    <source>
        <dbReference type="SAM" id="Phobius"/>
    </source>
</evidence>
<feature type="transmembrane region" description="Helical" evidence="1">
    <location>
        <begin position="20"/>
        <end position="39"/>
    </location>
</feature>
<keyword evidence="1" id="KW-1133">Transmembrane helix</keyword>
<dbReference type="RefSeq" id="WP_013645878.1">
    <property type="nucleotide sequence ID" value="NC_015216.1"/>
</dbReference>
<name>F0T620_METLA</name>
<gene>
    <name evidence="2" type="ordered locus">Metbo_2313</name>
</gene>
<organism evidence="2 3">
    <name type="scientific">Methanobacterium lacus (strain AL-21)</name>
    <dbReference type="NCBI Taxonomy" id="877455"/>
    <lineage>
        <taxon>Archaea</taxon>
        <taxon>Methanobacteriati</taxon>
        <taxon>Methanobacteriota</taxon>
        <taxon>Methanomada group</taxon>
        <taxon>Methanobacteria</taxon>
        <taxon>Methanobacteriales</taxon>
        <taxon>Methanobacteriaceae</taxon>
        <taxon>Methanobacterium</taxon>
    </lineage>
</organism>
<dbReference type="GeneID" id="43500443"/>